<dbReference type="AlphaFoldDB" id="A0A8J9YRK8"/>
<dbReference type="GO" id="GO:0005576">
    <property type="term" value="C:extracellular region"/>
    <property type="evidence" value="ECO:0007669"/>
    <property type="project" value="UniProtKB-SubCell"/>
</dbReference>
<evidence type="ECO:0000256" key="3">
    <source>
        <dbReference type="ARBA" id="ARBA00022703"/>
    </source>
</evidence>
<evidence type="ECO:0000256" key="9">
    <source>
        <dbReference type="SAM" id="Phobius"/>
    </source>
</evidence>
<keyword evidence="6" id="KW-1015">Disulfide bond</keyword>
<sequence>MMWQNACTLACVFTISLLVRGVLADDPPPKWRYDDPISGETLYCDWCKPGEYMNRPCTEHSPTECIPCPWEHYTEYYNQELECLLCQQCNLKDHEHEHEALPCTAEQNRQCECDDGYYMLLEFCRPHSECPIGHGVKEKGTPWKNTRCMRCRSGTFSDEDSSTAECTSHTNCTARGECVVQQGNRKRDNLCGACAVNGTATNATQAPPMEDGNTTGYEDSNKSDGTTKAPHPGGSTWGPYWLPYLLLGLVMFIVVIIGIVLAALWGHDPSRRPSRQLPTRHSLTEIFVKRASQSSIVGGAGTSEPLLEGDTTQTRRSSQEKAAWRASHTTAAKRFQRGLSVEEEERTPSLTSDEELSHVKVALSHAEHIAEDIGAEWRALGRKLGFTDGQCDCFQNDFHLQGLKEITYQILRKWVDLKGEDATLGTLGNALVQVEKEDVRSKLFIFEHGGRHNREETSVKQSFQPACF</sequence>
<reference evidence="12" key="1">
    <citation type="submission" date="2022-01" db="EMBL/GenBank/DDBJ databases">
        <authorList>
            <person name="Braso-Vives M."/>
        </authorList>
    </citation>
    <scope>NUCLEOTIDE SEQUENCE</scope>
</reference>
<keyword evidence="13" id="KW-1185">Reference proteome</keyword>
<dbReference type="PANTHER" id="PTHR23097:SF181">
    <property type="entry name" value="CASPASE-8-LIKE"/>
    <property type="match status" value="1"/>
</dbReference>
<gene>
    <name evidence="12" type="primary">TNFRSF11B</name>
    <name evidence="12" type="ORF">BLAG_LOCUS4336</name>
</gene>
<evidence type="ECO:0000313" key="13">
    <source>
        <dbReference type="Proteomes" id="UP000838412"/>
    </source>
</evidence>
<feature type="chain" id="PRO_5035427351" evidence="10">
    <location>
        <begin position="25"/>
        <end position="468"/>
    </location>
</feature>
<feature type="region of interest" description="Disordered" evidence="8">
    <location>
        <begin position="297"/>
        <end position="326"/>
    </location>
</feature>
<organism evidence="12 13">
    <name type="scientific">Branchiostoma lanceolatum</name>
    <name type="common">Common lancelet</name>
    <name type="synonym">Amphioxus lanceolatum</name>
    <dbReference type="NCBI Taxonomy" id="7740"/>
    <lineage>
        <taxon>Eukaryota</taxon>
        <taxon>Metazoa</taxon>
        <taxon>Chordata</taxon>
        <taxon>Cephalochordata</taxon>
        <taxon>Leptocardii</taxon>
        <taxon>Amphioxiformes</taxon>
        <taxon>Branchiostomatidae</taxon>
        <taxon>Branchiostoma</taxon>
    </lineage>
</organism>
<feature type="region of interest" description="Disordered" evidence="8">
    <location>
        <begin position="202"/>
        <end position="233"/>
    </location>
</feature>
<dbReference type="EMBL" id="OV696696">
    <property type="protein sequence ID" value="CAH1240352.1"/>
    <property type="molecule type" value="Genomic_DNA"/>
</dbReference>
<keyword evidence="7" id="KW-0325">Glycoprotein</keyword>
<evidence type="ECO:0000256" key="2">
    <source>
        <dbReference type="ARBA" id="ARBA00022525"/>
    </source>
</evidence>
<dbReference type="Pfam" id="PF00531">
    <property type="entry name" value="Death"/>
    <property type="match status" value="1"/>
</dbReference>
<evidence type="ECO:0000256" key="1">
    <source>
        <dbReference type="ARBA" id="ARBA00004613"/>
    </source>
</evidence>
<accession>A0A8J9YRK8</accession>
<dbReference type="SUPFAM" id="SSF47986">
    <property type="entry name" value="DEATH domain"/>
    <property type="match status" value="1"/>
</dbReference>
<keyword evidence="9" id="KW-0812">Transmembrane</keyword>
<dbReference type="GO" id="GO:0007165">
    <property type="term" value="P:signal transduction"/>
    <property type="evidence" value="ECO:0007669"/>
    <property type="project" value="InterPro"/>
</dbReference>
<evidence type="ECO:0000313" key="12">
    <source>
        <dbReference type="EMBL" id="CAH1240352.1"/>
    </source>
</evidence>
<feature type="domain" description="Death" evidence="11">
    <location>
        <begin position="369"/>
        <end position="443"/>
    </location>
</feature>
<evidence type="ECO:0000256" key="7">
    <source>
        <dbReference type="ARBA" id="ARBA00023180"/>
    </source>
</evidence>
<dbReference type="PANTHER" id="PTHR23097">
    <property type="entry name" value="TUMOR NECROSIS FACTOR RECEPTOR SUPERFAMILY MEMBER"/>
    <property type="match status" value="1"/>
</dbReference>
<dbReference type="SMART" id="SM00005">
    <property type="entry name" value="DEATH"/>
    <property type="match status" value="1"/>
</dbReference>
<evidence type="ECO:0000256" key="8">
    <source>
        <dbReference type="SAM" id="MobiDB-lite"/>
    </source>
</evidence>
<keyword evidence="2" id="KW-0964">Secreted</keyword>
<proteinExistence type="predicted"/>
<protein>
    <submittedName>
        <fullName evidence="12">TNFRSF11B protein</fullName>
    </submittedName>
</protein>
<keyword evidence="9" id="KW-0472">Membrane</keyword>
<dbReference type="InterPro" id="IPR001368">
    <property type="entry name" value="TNFR/NGFR_Cys_rich_reg"/>
</dbReference>
<evidence type="ECO:0000259" key="11">
    <source>
        <dbReference type="PROSITE" id="PS50017"/>
    </source>
</evidence>
<comment type="subcellular location">
    <subcellularLocation>
        <location evidence="1">Secreted</location>
    </subcellularLocation>
</comment>
<dbReference type="OrthoDB" id="9990004at2759"/>
<name>A0A8J9YRK8_BRALA</name>
<dbReference type="Gene3D" id="2.10.50.10">
    <property type="entry name" value="Tumor Necrosis Factor Receptor, subunit A, domain 2"/>
    <property type="match status" value="3"/>
</dbReference>
<dbReference type="GO" id="GO:0006915">
    <property type="term" value="P:apoptotic process"/>
    <property type="evidence" value="ECO:0007669"/>
    <property type="project" value="UniProtKB-KW"/>
</dbReference>
<dbReference type="SUPFAM" id="SSF57586">
    <property type="entry name" value="TNF receptor-like"/>
    <property type="match status" value="2"/>
</dbReference>
<dbReference type="InterPro" id="IPR011029">
    <property type="entry name" value="DEATH-like_dom_sf"/>
</dbReference>
<dbReference type="Proteomes" id="UP000838412">
    <property type="component" value="Chromosome 11"/>
</dbReference>
<keyword evidence="3" id="KW-0053">Apoptosis</keyword>
<evidence type="ECO:0000256" key="10">
    <source>
        <dbReference type="SAM" id="SignalP"/>
    </source>
</evidence>
<keyword evidence="4 10" id="KW-0732">Signal</keyword>
<evidence type="ECO:0000256" key="6">
    <source>
        <dbReference type="ARBA" id="ARBA00023157"/>
    </source>
</evidence>
<dbReference type="CDD" id="cd01670">
    <property type="entry name" value="Death"/>
    <property type="match status" value="1"/>
</dbReference>
<dbReference type="Pfam" id="PF00020">
    <property type="entry name" value="TNFR_c6"/>
    <property type="match status" value="3"/>
</dbReference>
<dbReference type="InterPro" id="IPR000488">
    <property type="entry name" value="Death_dom"/>
</dbReference>
<dbReference type="Gene3D" id="1.10.533.10">
    <property type="entry name" value="Death Domain, Fas"/>
    <property type="match status" value="1"/>
</dbReference>
<keyword evidence="9" id="KW-1133">Transmembrane helix</keyword>
<feature type="transmembrane region" description="Helical" evidence="9">
    <location>
        <begin position="241"/>
        <end position="265"/>
    </location>
</feature>
<dbReference type="InterPro" id="IPR052459">
    <property type="entry name" value="TNFRSF_decoy_receptor"/>
</dbReference>
<evidence type="ECO:0000256" key="5">
    <source>
        <dbReference type="ARBA" id="ARBA00022737"/>
    </source>
</evidence>
<dbReference type="SMART" id="SM00208">
    <property type="entry name" value="TNFR"/>
    <property type="match status" value="4"/>
</dbReference>
<keyword evidence="5" id="KW-0677">Repeat</keyword>
<dbReference type="PROSITE" id="PS50017">
    <property type="entry name" value="DEATH_DOMAIN"/>
    <property type="match status" value="1"/>
</dbReference>
<feature type="compositionally biased region" description="Polar residues" evidence="8">
    <location>
        <begin position="212"/>
        <end position="226"/>
    </location>
</feature>
<feature type="signal peptide" evidence="10">
    <location>
        <begin position="1"/>
        <end position="24"/>
    </location>
</feature>
<evidence type="ECO:0000256" key="4">
    <source>
        <dbReference type="ARBA" id="ARBA00022729"/>
    </source>
</evidence>